<proteinExistence type="predicted"/>
<organism evidence="2 3">
    <name type="scientific">Heterotrigona itama</name>
    <dbReference type="NCBI Taxonomy" id="395501"/>
    <lineage>
        <taxon>Eukaryota</taxon>
        <taxon>Metazoa</taxon>
        <taxon>Ecdysozoa</taxon>
        <taxon>Arthropoda</taxon>
        <taxon>Hexapoda</taxon>
        <taxon>Insecta</taxon>
        <taxon>Pterygota</taxon>
        <taxon>Neoptera</taxon>
        <taxon>Endopterygota</taxon>
        <taxon>Hymenoptera</taxon>
        <taxon>Apocrita</taxon>
        <taxon>Aculeata</taxon>
        <taxon>Apoidea</taxon>
        <taxon>Anthophila</taxon>
        <taxon>Apidae</taxon>
        <taxon>Heterotrigona</taxon>
    </lineage>
</organism>
<protein>
    <submittedName>
        <fullName evidence="2">Uncharacterized protein</fullName>
    </submittedName>
</protein>
<comment type="caution">
    <text evidence="2">The sequence shown here is derived from an EMBL/GenBank/DDBJ whole genome shotgun (WGS) entry which is preliminary data.</text>
</comment>
<feature type="region of interest" description="Disordered" evidence="1">
    <location>
        <begin position="196"/>
        <end position="217"/>
    </location>
</feature>
<dbReference type="AlphaFoldDB" id="A0A6V7H1R2"/>
<reference evidence="2" key="1">
    <citation type="submission" date="2020-07" db="EMBL/GenBank/DDBJ databases">
        <authorList>
            <person name="Nazaruddin N."/>
        </authorList>
    </citation>
    <scope>NUCLEOTIDE SEQUENCE</scope>
</reference>
<keyword evidence="3" id="KW-1185">Reference proteome</keyword>
<evidence type="ECO:0000313" key="2">
    <source>
        <dbReference type="EMBL" id="CAD1471697.1"/>
    </source>
</evidence>
<evidence type="ECO:0000256" key="1">
    <source>
        <dbReference type="SAM" id="MobiDB-lite"/>
    </source>
</evidence>
<accession>A0A6V7H1R2</accession>
<evidence type="ECO:0000313" key="3">
    <source>
        <dbReference type="Proteomes" id="UP000752696"/>
    </source>
</evidence>
<name>A0A6V7H1R2_9HYME</name>
<dbReference type="Proteomes" id="UP000752696">
    <property type="component" value="Unassembled WGS sequence"/>
</dbReference>
<dbReference type="EMBL" id="CAJDYZ010004644">
    <property type="protein sequence ID" value="CAD1471697.1"/>
    <property type="molecule type" value="Genomic_DNA"/>
</dbReference>
<gene>
    <name evidence="2" type="ORF">MHI_LOCUS247718</name>
</gene>
<sequence length="271" mass="31165">MGFTSAVNRTKNQEKPRLRPIVRRELTWNCRLRSLTRSTVVRRPEATALCAQENRPGLFHSNVRAIFIHDIPTNYCIRFGHSLWSVNQLSAQEVNFSPILLPAYLQQNVVAKYKSSIRKSEESCGLAFVSEILIFNVTDLCRVELDLNTFRAICTTGGTLHLDIVGEPNVVTLFSSVLTNKQRSSDNLCVRRFQEQDAKRRGTSNQRDSRAKEPRRRMKLERNNQKWDLRLNAGNSRITQSAIKKVQFWKAKCSMQINTDDFNLSGEHNPQ</sequence>